<evidence type="ECO:0000313" key="2">
    <source>
        <dbReference type="EMBL" id="KZT11037.1"/>
    </source>
</evidence>
<proteinExistence type="predicted"/>
<dbReference type="AlphaFoldDB" id="A0A165GZD8"/>
<dbReference type="RefSeq" id="XP_040768777.1">
    <property type="nucleotide sequence ID" value="XM_040912048.1"/>
</dbReference>
<evidence type="ECO:0000313" key="3">
    <source>
        <dbReference type="Proteomes" id="UP000076871"/>
    </source>
</evidence>
<evidence type="ECO:0000256" key="1">
    <source>
        <dbReference type="SAM" id="MobiDB-lite"/>
    </source>
</evidence>
<dbReference type="GeneID" id="63829076"/>
<dbReference type="EMBL" id="KV427608">
    <property type="protein sequence ID" value="KZT11037.1"/>
    <property type="molecule type" value="Genomic_DNA"/>
</dbReference>
<feature type="region of interest" description="Disordered" evidence="1">
    <location>
        <begin position="1"/>
        <end position="30"/>
    </location>
</feature>
<dbReference type="Proteomes" id="UP000076871">
    <property type="component" value="Unassembled WGS sequence"/>
</dbReference>
<name>A0A165GZD8_9APHY</name>
<protein>
    <submittedName>
        <fullName evidence="2">Uncharacterized protein</fullName>
    </submittedName>
</protein>
<gene>
    <name evidence="2" type="ORF">LAESUDRAFT_755658</name>
</gene>
<organism evidence="2 3">
    <name type="scientific">Laetiporus sulphureus 93-53</name>
    <dbReference type="NCBI Taxonomy" id="1314785"/>
    <lineage>
        <taxon>Eukaryota</taxon>
        <taxon>Fungi</taxon>
        <taxon>Dikarya</taxon>
        <taxon>Basidiomycota</taxon>
        <taxon>Agaricomycotina</taxon>
        <taxon>Agaricomycetes</taxon>
        <taxon>Polyporales</taxon>
        <taxon>Laetiporus</taxon>
    </lineage>
</organism>
<keyword evidence="3" id="KW-1185">Reference proteome</keyword>
<accession>A0A165GZD8</accession>
<reference evidence="2 3" key="1">
    <citation type="journal article" date="2016" name="Mol. Biol. Evol.">
        <title>Comparative Genomics of Early-Diverging Mushroom-Forming Fungi Provides Insights into the Origins of Lignocellulose Decay Capabilities.</title>
        <authorList>
            <person name="Nagy L.G."/>
            <person name="Riley R."/>
            <person name="Tritt A."/>
            <person name="Adam C."/>
            <person name="Daum C."/>
            <person name="Floudas D."/>
            <person name="Sun H."/>
            <person name="Yadav J.S."/>
            <person name="Pangilinan J."/>
            <person name="Larsson K.H."/>
            <person name="Matsuura K."/>
            <person name="Barry K."/>
            <person name="Labutti K."/>
            <person name="Kuo R."/>
            <person name="Ohm R.A."/>
            <person name="Bhattacharya S.S."/>
            <person name="Shirouzu T."/>
            <person name="Yoshinaga Y."/>
            <person name="Martin F.M."/>
            <person name="Grigoriev I.V."/>
            <person name="Hibbett D.S."/>
        </authorList>
    </citation>
    <scope>NUCLEOTIDE SEQUENCE [LARGE SCALE GENOMIC DNA]</scope>
    <source>
        <strain evidence="2 3">93-53</strain>
    </source>
</reference>
<sequence>MDNLQQANIGPTRSTSEKQRPPPISPSEFAELFGGTFRSNAVAMVRRQPNFDHTKMDDVELLFWGRYYGAYDGTNITDNEATEELRKHAKTILD</sequence>
<feature type="compositionally biased region" description="Polar residues" evidence="1">
    <location>
        <begin position="1"/>
        <end position="14"/>
    </location>
</feature>
<dbReference type="InParanoid" id="A0A165GZD8"/>